<keyword evidence="4" id="KW-1185">Reference proteome</keyword>
<dbReference type="Pfam" id="PF12770">
    <property type="entry name" value="CHAT"/>
    <property type="match status" value="1"/>
</dbReference>
<dbReference type="SUPFAM" id="SSF49879">
    <property type="entry name" value="SMAD/FHA domain"/>
    <property type="match status" value="1"/>
</dbReference>
<dbReference type="RefSeq" id="WP_147850965.1">
    <property type="nucleotide sequence ID" value="NZ_VDUZ01000048.1"/>
</dbReference>
<dbReference type="Pfam" id="PF00498">
    <property type="entry name" value="FHA"/>
    <property type="match status" value="1"/>
</dbReference>
<dbReference type="InterPro" id="IPR008984">
    <property type="entry name" value="SMAD_FHA_dom_sf"/>
</dbReference>
<sequence length="820" mass="86963">MAASLRLRILSAPPTETPPPPLLLVDGPVSIGRRSDNGWVLPDVTASISRKHATVELEGGVWHLVDESANGTLHNGQVVGRGHSRLLAAGDVITIGAYEIIVEHAGDGLPAASQDSRVATDPPRWAHPHGAEEVWAGDDGAPPQPSSGPSPFDPPRQSPPDWARSTEVFGDFGAHGRAPGGGGEAQDAPPPAAFGGTDTPAGPPSAEPKPSGNRDELPPPFGAPAADADRKAQPPQPASGAGATGNDSPANAGGEAIFGANDWVGGDGEHAPAWSELDAVAAPRIDAARGSNPLPPDRGAAGMLRQSDLDPIERSLAGRAPAATGAGDQPTPPAGSVERILDVFIASISKGASASPLVVGTRFVLTAVVRLPGSGTTGSASRPLALMAAAPAMFKVDARGCRLLSRGTVLVDIESDDDSAPASFIFEVESASECWVSLALYQSGNRVHQVSFSGYDLKGAQHSYRFAAGSDVELTLSVRAADNMVEGDSPYHLRNLSSFEFGPLKQPEPGLLSKLRDQLQSLQRTDALPDDAEEELRVIGLELADLLPASLRDLLSREPPKAIYLSHATEFDFPFELVCLEADNSTFFLGDRVSICRWYKNVRAAPRHDSRQVSSAAVLCGQTPYAARDCAVLSQKCRTVPFSASDDVYRAVFGKSDYDLLHFIGHCGGSDAYGAFLELERGKLDMMRIGRLPAEREFGKTGPVIVLNGCGTTNPYSALSGPRSFPRRFLEANASMVIGTLWPVHESVAHHFSSIFYEHLRWFPLAEALRRAKIEVANAESDVDGRTLTAQERVRHRVSARGYCAYGHPNMRIEFLSPAA</sequence>
<dbReference type="EMBL" id="VDUZ01000048">
    <property type="protein sequence ID" value="TXL71117.1"/>
    <property type="molecule type" value="Genomic_DNA"/>
</dbReference>
<gene>
    <name evidence="3" type="ORF">FHP25_31425</name>
</gene>
<dbReference type="Gene3D" id="2.60.200.20">
    <property type="match status" value="1"/>
</dbReference>
<dbReference type="SMART" id="SM00240">
    <property type="entry name" value="FHA"/>
    <property type="match status" value="1"/>
</dbReference>
<dbReference type="OrthoDB" id="273564at2"/>
<reference evidence="3 4" key="1">
    <citation type="submission" date="2019-06" db="EMBL/GenBank/DDBJ databases">
        <title>New taxonomy in bacterial strain CC-CFT640, isolated from vineyard.</title>
        <authorList>
            <person name="Lin S.-Y."/>
            <person name="Tsai C.-F."/>
            <person name="Young C.-C."/>
        </authorList>
    </citation>
    <scope>NUCLEOTIDE SEQUENCE [LARGE SCALE GENOMIC DNA]</scope>
    <source>
        <strain evidence="3 4">CC-CFT640</strain>
    </source>
</reference>
<comment type="caution">
    <text evidence="3">The sequence shown here is derived from an EMBL/GenBank/DDBJ whole genome shotgun (WGS) entry which is preliminary data.</text>
</comment>
<name>A0A5C8PC03_9HYPH</name>
<evidence type="ECO:0000313" key="4">
    <source>
        <dbReference type="Proteomes" id="UP000321638"/>
    </source>
</evidence>
<dbReference type="InterPro" id="IPR024983">
    <property type="entry name" value="CHAT_dom"/>
</dbReference>
<dbReference type="CDD" id="cd00060">
    <property type="entry name" value="FHA"/>
    <property type="match status" value="1"/>
</dbReference>
<dbReference type="AlphaFoldDB" id="A0A5C8PC03"/>
<accession>A0A5C8PC03</accession>
<protein>
    <submittedName>
        <fullName evidence="3">FHA domain-containing protein</fullName>
    </submittedName>
</protein>
<dbReference type="PROSITE" id="PS50006">
    <property type="entry name" value="FHA_DOMAIN"/>
    <property type="match status" value="1"/>
</dbReference>
<dbReference type="InterPro" id="IPR000253">
    <property type="entry name" value="FHA_dom"/>
</dbReference>
<dbReference type="Proteomes" id="UP000321638">
    <property type="component" value="Unassembled WGS sequence"/>
</dbReference>
<proteinExistence type="predicted"/>
<feature type="compositionally biased region" description="Pro residues" evidence="1">
    <location>
        <begin position="142"/>
        <end position="158"/>
    </location>
</feature>
<evidence type="ECO:0000313" key="3">
    <source>
        <dbReference type="EMBL" id="TXL71117.1"/>
    </source>
</evidence>
<feature type="region of interest" description="Disordered" evidence="1">
    <location>
        <begin position="110"/>
        <end position="264"/>
    </location>
</feature>
<evidence type="ECO:0000256" key="1">
    <source>
        <dbReference type="SAM" id="MobiDB-lite"/>
    </source>
</evidence>
<evidence type="ECO:0000259" key="2">
    <source>
        <dbReference type="PROSITE" id="PS50006"/>
    </source>
</evidence>
<feature type="domain" description="FHA" evidence="2">
    <location>
        <begin position="29"/>
        <end position="79"/>
    </location>
</feature>
<organism evidence="3 4">
    <name type="scientific">Vineibacter terrae</name>
    <dbReference type="NCBI Taxonomy" id="2586908"/>
    <lineage>
        <taxon>Bacteria</taxon>
        <taxon>Pseudomonadati</taxon>
        <taxon>Pseudomonadota</taxon>
        <taxon>Alphaproteobacteria</taxon>
        <taxon>Hyphomicrobiales</taxon>
        <taxon>Vineibacter</taxon>
    </lineage>
</organism>